<keyword evidence="2" id="KW-0157">Chromophore</keyword>
<evidence type="ECO:0000256" key="2">
    <source>
        <dbReference type="ARBA" id="ARBA00022991"/>
    </source>
</evidence>
<sequence length="182" mass="20829">HSKRHEFEMKGSVNKHYFEIEGEGKGKLYEPDIQVSMILGTTIVANGPIMGKRTIGWDLSFEKMTVSNNILRGDVTLFLLLKGGDYHRCQFHTSYKTEEPVTLPQNHVVEHSIMRTDLDDKDGKKVQLEEIAVAHVNPLTEEPFTLLQNHVVEHRIMRTDLDDKDSKKVQLEEIAVAHDNLL</sequence>
<organism evidence="5 6">
    <name type="scientific">Pocillopora damicornis</name>
    <name type="common">Cauliflower coral</name>
    <name type="synonym">Millepora damicornis</name>
    <dbReference type="NCBI Taxonomy" id="46731"/>
    <lineage>
        <taxon>Eukaryota</taxon>
        <taxon>Metazoa</taxon>
        <taxon>Cnidaria</taxon>
        <taxon>Anthozoa</taxon>
        <taxon>Hexacorallia</taxon>
        <taxon>Scleractinia</taxon>
        <taxon>Astrocoeniina</taxon>
        <taxon>Pocilloporidae</taxon>
        <taxon>Pocillopora</taxon>
    </lineage>
</organism>
<keyword evidence="3" id="KW-0455">Luminescence</keyword>
<feature type="non-terminal residue" evidence="5">
    <location>
        <position position="1"/>
    </location>
</feature>
<dbReference type="EMBL" id="RCHS01003680">
    <property type="protein sequence ID" value="RMX40175.1"/>
    <property type="molecule type" value="Genomic_DNA"/>
</dbReference>
<dbReference type="InterPro" id="IPR009017">
    <property type="entry name" value="GFP"/>
</dbReference>
<evidence type="ECO:0000313" key="6">
    <source>
        <dbReference type="Proteomes" id="UP000275408"/>
    </source>
</evidence>
<proteinExistence type="inferred from homology"/>
<evidence type="ECO:0000256" key="1">
    <source>
        <dbReference type="ARBA" id="ARBA00008949"/>
    </source>
</evidence>
<protein>
    <submittedName>
        <fullName evidence="5">Uncharacterized protein</fullName>
    </submittedName>
</protein>
<keyword evidence="4" id="KW-0599">Photoprotein</keyword>
<comment type="caution">
    <text evidence="5">The sequence shown here is derived from an EMBL/GenBank/DDBJ whole genome shotgun (WGS) entry which is preliminary data.</text>
</comment>
<dbReference type="InterPro" id="IPR011584">
    <property type="entry name" value="GFP-related"/>
</dbReference>
<dbReference type="Gene3D" id="2.40.155.10">
    <property type="entry name" value="Green fluorescent protein"/>
    <property type="match status" value="2"/>
</dbReference>
<accession>A0A3M6TFL5</accession>
<evidence type="ECO:0000256" key="4">
    <source>
        <dbReference type="ARBA" id="ARBA00023262"/>
    </source>
</evidence>
<dbReference type="Gene3D" id="3.30.1300.40">
    <property type="match status" value="1"/>
</dbReference>
<reference evidence="5 6" key="1">
    <citation type="journal article" date="2018" name="Sci. Rep.">
        <title>Comparative analysis of the Pocillopora damicornis genome highlights role of immune system in coral evolution.</title>
        <authorList>
            <person name="Cunning R."/>
            <person name="Bay R.A."/>
            <person name="Gillette P."/>
            <person name="Baker A.C."/>
            <person name="Traylor-Knowles N."/>
        </authorList>
    </citation>
    <scope>NUCLEOTIDE SEQUENCE [LARGE SCALE GENOMIC DNA]</scope>
    <source>
        <strain evidence="5">RSMAS</strain>
        <tissue evidence="5">Whole animal</tissue>
    </source>
</reference>
<dbReference type="GO" id="GO:0008218">
    <property type="term" value="P:bioluminescence"/>
    <property type="evidence" value="ECO:0007669"/>
    <property type="project" value="UniProtKB-KW"/>
</dbReference>
<dbReference type="Proteomes" id="UP000275408">
    <property type="component" value="Unassembled WGS sequence"/>
</dbReference>
<name>A0A3M6TFL5_POCDA</name>
<keyword evidence="6" id="KW-1185">Reference proteome</keyword>
<dbReference type="OrthoDB" id="5978423at2759"/>
<dbReference type="SUPFAM" id="SSF54511">
    <property type="entry name" value="GFP-like"/>
    <property type="match status" value="1"/>
</dbReference>
<dbReference type="AlphaFoldDB" id="A0A3M6TFL5"/>
<gene>
    <name evidence="5" type="ORF">pdam_00016651</name>
</gene>
<comment type="similarity">
    <text evidence="1">Belongs to the GFP family.</text>
</comment>
<dbReference type="Pfam" id="PF01353">
    <property type="entry name" value="GFP"/>
    <property type="match status" value="2"/>
</dbReference>
<evidence type="ECO:0000256" key="3">
    <source>
        <dbReference type="ARBA" id="ARBA00023223"/>
    </source>
</evidence>
<evidence type="ECO:0000313" key="5">
    <source>
        <dbReference type="EMBL" id="RMX40175.1"/>
    </source>
</evidence>